<reference evidence="1" key="1">
    <citation type="journal article" date="2019" name="bioRxiv">
        <title>The Genome of the Zebra Mussel, Dreissena polymorpha: A Resource for Invasive Species Research.</title>
        <authorList>
            <person name="McCartney M.A."/>
            <person name="Auch B."/>
            <person name="Kono T."/>
            <person name="Mallez S."/>
            <person name="Zhang Y."/>
            <person name="Obille A."/>
            <person name="Becker A."/>
            <person name="Abrahante J.E."/>
            <person name="Garbe J."/>
            <person name="Badalamenti J.P."/>
            <person name="Herman A."/>
            <person name="Mangelson H."/>
            <person name="Liachko I."/>
            <person name="Sullivan S."/>
            <person name="Sone E.D."/>
            <person name="Koren S."/>
            <person name="Silverstein K.A.T."/>
            <person name="Beckman K.B."/>
            <person name="Gohl D.M."/>
        </authorList>
    </citation>
    <scope>NUCLEOTIDE SEQUENCE</scope>
    <source>
        <strain evidence="1">Duluth1</strain>
        <tissue evidence="1">Whole animal</tissue>
    </source>
</reference>
<reference evidence="1" key="2">
    <citation type="submission" date="2020-11" db="EMBL/GenBank/DDBJ databases">
        <authorList>
            <person name="McCartney M.A."/>
            <person name="Auch B."/>
            <person name="Kono T."/>
            <person name="Mallez S."/>
            <person name="Becker A."/>
            <person name="Gohl D.M."/>
            <person name="Silverstein K.A.T."/>
            <person name="Koren S."/>
            <person name="Bechman K.B."/>
            <person name="Herman A."/>
            <person name="Abrahante J.E."/>
            <person name="Garbe J."/>
        </authorList>
    </citation>
    <scope>NUCLEOTIDE SEQUENCE</scope>
    <source>
        <strain evidence="1">Duluth1</strain>
        <tissue evidence="1">Whole animal</tissue>
    </source>
</reference>
<evidence type="ECO:0000313" key="2">
    <source>
        <dbReference type="Proteomes" id="UP000828390"/>
    </source>
</evidence>
<dbReference type="EMBL" id="JAIWYP010000008">
    <property type="protein sequence ID" value="KAH3781318.1"/>
    <property type="molecule type" value="Genomic_DNA"/>
</dbReference>
<gene>
    <name evidence="1" type="ORF">DPMN_159145</name>
</gene>
<dbReference type="Proteomes" id="UP000828390">
    <property type="component" value="Unassembled WGS sequence"/>
</dbReference>
<keyword evidence="2" id="KW-1185">Reference proteome</keyword>
<name>A0A9D4EL54_DREPO</name>
<accession>A0A9D4EL54</accession>
<proteinExistence type="predicted"/>
<protein>
    <submittedName>
        <fullName evidence="1">Uncharacterized protein</fullName>
    </submittedName>
</protein>
<organism evidence="1 2">
    <name type="scientific">Dreissena polymorpha</name>
    <name type="common">Zebra mussel</name>
    <name type="synonym">Mytilus polymorpha</name>
    <dbReference type="NCBI Taxonomy" id="45954"/>
    <lineage>
        <taxon>Eukaryota</taxon>
        <taxon>Metazoa</taxon>
        <taxon>Spiralia</taxon>
        <taxon>Lophotrochozoa</taxon>
        <taxon>Mollusca</taxon>
        <taxon>Bivalvia</taxon>
        <taxon>Autobranchia</taxon>
        <taxon>Heteroconchia</taxon>
        <taxon>Euheterodonta</taxon>
        <taxon>Imparidentia</taxon>
        <taxon>Neoheterodontei</taxon>
        <taxon>Myida</taxon>
        <taxon>Dreissenoidea</taxon>
        <taxon>Dreissenidae</taxon>
        <taxon>Dreissena</taxon>
    </lineage>
</organism>
<dbReference type="AlphaFoldDB" id="A0A9D4EL54"/>
<evidence type="ECO:0000313" key="1">
    <source>
        <dbReference type="EMBL" id="KAH3781318.1"/>
    </source>
</evidence>
<comment type="caution">
    <text evidence="1">The sequence shown here is derived from an EMBL/GenBank/DDBJ whole genome shotgun (WGS) entry which is preliminary data.</text>
</comment>
<sequence length="50" mass="5346">MIHCTTDLLLLARNTCSGRTADLNVSKIGAVTAAVGKEFQIDTVLGQNER</sequence>